<sequence length="114" mass="11879">MSLGLPAAGPVGAAVILRSAARLAYESRGQKCHAIANTIDHPAALAHTWADPAVGMAFRIGRCSIGPDSTLFGVGFGKPADGDGKREDRYFGRCSTHGMAWLRWLASVTLSPGG</sequence>
<evidence type="ECO:0000313" key="1">
    <source>
        <dbReference type="EMBL" id="KAF2399273.1"/>
    </source>
</evidence>
<protein>
    <submittedName>
        <fullName evidence="1">Uncharacterized protein</fullName>
    </submittedName>
</protein>
<keyword evidence="2" id="KW-1185">Reference proteome</keyword>
<reference evidence="1" key="1">
    <citation type="journal article" date="2020" name="Stud. Mycol.">
        <title>101 Dothideomycetes genomes: a test case for predicting lifestyles and emergence of pathogens.</title>
        <authorList>
            <person name="Haridas S."/>
            <person name="Albert R."/>
            <person name="Binder M."/>
            <person name="Bloem J."/>
            <person name="Labutti K."/>
            <person name="Salamov A."/>
            <person name="Andreopoulos B."/>
            <person name="Baker S."/>
            <person name="Barry K."/>
            <person name="Bills G."/>
            <person name="Bluhm B."/>
            <person name="Cannon C."/>
            <person name="Castanera R."/>
            <person name="Culley D."/>
            <person name="Daum C."/>
            <person name="Ezra D."/>
            <person name="Gonzalez J."/>
            <person name="Henrissat B."/>
            <person name="Kuo A."/>
            <person name="Liang C."/>
            <person name="Lipzen A."/>
            <person name="Lutzoni F."/>
            <person name="Magnuson J."/>
            <person name="Mondo S."/>
            <person name="Nolan M."/>
            <person name="Ohm R."/>
            <person name="Pangilinan J."/>
            <person name="Park H.-J."/>
            <person name="Ramirez L."/>
            <person name="Alfaro M."/>
            <person name="Sun H."/>
            <person name="Tritt A."/>
            <person name="Yoshinaga Y."/>
            <person name="Zwiers L.-H."/>
            <person name="Turgeon B."/>
            <person name="Goodwin S."/>
            <person name="Spatafora J."/>
            <person name="Crous P."/>
            <person name="Grigoriev I."/>
        </authorList>
    </citation>
    <scope>NUCLEOTIDE SEQUENCE</scope>
    <source>
        <strain evidence="1">CBS 262.69</strain>
    </source>
</reference>
<dbReference type="Proteomes" id="UP000799640">
    <property type="component" value="Unassembled WGS sequence"/>
</dbReference>
<dbReference type="EMBL" id="ML996698">
    <property type="protein sequence ID" value="KAF2399273.1"/>
    <property type="molecule type" value="Genomic_DNA"/>
</dbReference>
<evidence type="ECO:0000313" key="2">
    <source>
        <dbReference type="Proteomes" id="UP000799640"/>
    </source>
</evidence>
<accession>A0A6G1HT85</accession>
<name>A0A6G1HT85_9PEZI</name>
<organism evidence="1 2">
    <name type="scientific">Trichodelitschia bisporula</name>
    <dbReference type="NCBI Taxonomy" id="703511"/>
    <lineage>
        <taxon>Eukaryota</taxon>
        <taxon>Fungi</taxon>
        <taxon>Dikarya</taxon>
        <taxon>Ascomycota</taxon>
        <taxon>Pezizomycotina</taxon>
        <taxon>Dothideomycetes</taxon>
        <taxon>Dothideomycetes incertae sedis</taxon>
        <taxon>Phaeotrichales</taxon>
        <taxon>Phaeotrichaceae</taxon>
        <taxon>Trichodelitschia</taxon>
    </lineage>
</organism>
<proteinExistence type="predicted"/>
<dbReference type="AlphaFoldDB" id="A0A6G1HT85"/>
<gene>
    <name evidence="1" type="ORF">EJ06DRAFT_549939</name>
</gene>